<evidence type="ECO:0000313" key="2">
    <source>
        <dbReference type="Proteomes" id="UP000202485"/>
    </source>
</evidence>
<gene>
    <name evidence="1" type="ORF">RUA8715_03502</name>
</gene>
<name>A0A238L118_9RHOB</name>
<evidence type="ECO:0000313" key="1">
    <source>
        <dbReference type="EMBL" id="SMX48511.1"/>
    </source>
</evidence>
<reference evidence="2" key="1">
    <citation type="submission" date="2017-05" db="EMBL/GenBank/DDBJ databases">
        <authorList>
            <person name="Rodrigo-Torres L."/>
            <person name="Arahal R. D."/>
            <person name="Lucena T."/>
        </authorList>
    </citation>
    <scope>NUCLEOTIDE SEQUENCE [LARGE SCALE GENOMIC DNA]</scope>
    <source>
        <strain evidence="2">CECT 8715</strain>
    </source>
</reference>
<keyword evidence="2" id="KW-1185">Reference proteome</keyword>
<proteinExistence type="predicted"/>
<organism evidence="1 2">
    <name type="scientific">Ruegeria arenilitoris</name>
    <dbReference type="NCBI Taxonomy" id="1173585"/>
    <lineage>
        <taxon>Bacteria</taxon>
        <taxon>Pseudomonadati</taxon>
        <taxon>Pseudomonadota</taxon>
        <taxon>Alphaproteobacteria</taxon>
        <taxon>Rhodobacterales</taxon>
        <taxon>Roseobacteraceae</taxon>
        <taxon>Ruegeria</taxon>
    </lineage>
</organism>
<dbReference type="EMBL" id="FXYG01000004">
    <property type="protein sequence ID" value="SMX48511.1"/>
    <property type="molecule type" value="Genomic_DNA"/>
</dbReference>
<dbReference type="RefSeq" id="WP_254445162.1">
    <property type="nucleotide sequence ID" value="NZ_FXYG01000004.1"/>
</dbReference>
<protein>
    <submittedName>
        <fullName evidence="1">Uncharacterized protein</fullName>
    </submittedName>
</protein>
<dbReference type="AlphaFoldDB" id="A0A238L118"/>
<sequence>MPSDDGFEPEAAVYPAYGPTTHRTFALTPKRTQFDWTELGSVFKSQKFDQPSEYRIVEYGTKLRSRRKRLGAFLGQRETGYIMKNFLLAFPAVALLTACDEGSTTSATSAAPNAAEQACLRDVTATTNNPDVALLGSEFSEAGTFVRVGVGPDRAPWQCIAYSDGSTDGIMSLTNEGTL</sequence>
<dbReference type="Proteomes" id="UP000202485">
    <property type="component" value="Unassembled WGS sequence"/>
</dbReference>
<accession>A0A238L118</accession>